<feature type="chain" id="PRO_5012969636" description="IPT/TIG domain-containing protein" evidence="2">
    <location>
        <begin position="31"/>
        <end position="1646"/>
    </location>
</feature>
<keyword evidence="5" id="KW-1185">Reference proteome</keyword>
<dbReference type="Proteomes" id="UP000228621">
    <property type="component" value="Unassembled WGS sequence"/>
</dbReference>
<dbReference type="Pfam" id="PF22352">
    <property type="entry name" value="K319L-like_PKD"/>
    <property type="match status" value="2"/>
</dbReference>
<feature type="region of interest" description="Disordered" evidence="1">
    <location>
        <begin position="644"/>
        <end position="668"/>
    </location>
</feature>
<name>A0A2A5JU67_PSEO7</name>
<proteinExistence type="predicted"/>
<feature type="domain" description="IPT/TIG" evidence="3">
    <location>
        <begin position="1426"/>
        <end position="1501"/>
    </location>
</feature>
<dbReference type="Gene3D" id="2.60.40.3010">
    <property type="match status" value="1"/>
</dbReference>
<reference evidence="5" key="1">
    <citation type="journal article" date="2019" name="Genome Announc.">
        <title>Draft Genome Sequence of Pseudoalteromonas piscicida Strain 36Y ROTHPW, an Hypersaline Seawater Isolate from the South Coast of Sonora, Mexico.</title>
        <authorList>
            <person name="Sanchez-Diaz R."/>
            <person name="Molina-Garza Z.J."/>
            <person name="Cruz-Suarez L.E."/>
            <person name="Selvin J."/>
            <person name="Kiran G.S."/>
            <person name="Ibarra-Gamez J.C."/>
            <person name="Gomez-Gil B."/>
            <person name="Galaviz-Silva L."/>
        </authorList>
    </citation>
    <scope>NUCLEOTIDE SEQUENCE [LARGE SCALE GENOMIC DNA]</scope>
    <source>
        <strain evidence="5">36Y_RITHPW</strain>
    </source>
</reference>
<gene>
    <name evidence="4" type="ORF">CEX98_03710</name>
</gene>
<organism evidence="4 5">
    <name type="scientific">Pseudoalteromonas piscicida</name>
    <dbReference type="NCBI Taxonomy" id="43662"/>
    <lineage>
        <taxon>Bacteria</taxon>
        <taxon>Pseudomonadati</taxon>
        <taxon>Pseudomonadota</taxon>
        <taxon>Gammaproteobacteria</taxon>
        <taxon>Alteromonadales</taxon>
        <taxon>Pseudoalteromonadaceae</taxon>
        <taxon>Pseudoalteromonas</taxon>
    </lineage>
</organism>
<feature type="signal peptide" evidence="2">
    <location>
        <begin position="1"/>
        <end position="30"/>
    </location>
</feature>
<dbReference type="PANTHER" id="PTHR46182">
    <property type="entry name" value="FI19480P1"/>
    <property type="match status" value="1"/>
</dbReference>
<protein>
    <recommendedName>
        <fullName evidence="3">IPT/TIG domain-containing protein</fullName>
    </recommendedName>
</protein>
<dbReference type="Gene3D" id="4.10.1080.10">
    <property type="entry name" value="TSP type-3 repeat"/>
    <property type="match status" value="1"/>
</dbReference>
<dbReference type="OrthoDB" id="9814204at2"/>
<evidence type="ECO:0000259" key="3">
    <source>
        <dbReference type="Pfam" id="PF01833"/>
    </source>
</evidence>
<dbReference type="CDD" id="cd00603">
    <property type="entry name" value="IPT_PCSR"/>
    <property type="match status" value="1"/>
</dbReference>
<dbReference type="InterPro" id="IPR014756">
    <property type="entry name" value="Ig_E-set"/>
</dbReference>
<dbReference type="EMBL" id="NKHF01000018">
    <property type="protein sequence ID" value="PCK33022.1"/>
    <property type="molecule type" value="Genomic_DNA"/>
</dbReference>
<feature type="region of interest" description="Disordered" evidence="1">
    <location>
        <begin position="1627"/>
        <end position="1646"/>
    </location>
</feature>
<evidence type="ECO:0000256" key="2">
    <source>
        <dbReference type="SAM" id="SignalP"/>
    </source>
</evidence>
<dbReference type="GO" id="GO:0016020">
    <property type="term" value="C:membrane"/>
    <property type="evidence" value="ECO:0007669"/>
    <property type="project" value="TreeGrafter"/>
</dbReference>
<dbReference type="SUPFAM" id="SSF103647">
    <property type="entry name" value="TSP type-3 repeat"/>
    <property type="match status" value="2"/>
</dbReference>
<accession>A0A2A5JU67</accession>
<dbReference type="InterPro" id="IPR013783">
    <property type="entry name" value="Ig-like_fold"/>
</dbReference>
<dbReference type="PANTHER" id="PTHR46182:SF2">
    <property type="entry name" value="FI19480P1"/>
    <property type="match status" value="1"/>
</dbReference>
<dbReference type="SUPFAM" id="SSF81296">
    <property type="entry name" value="E set domains"/>
    <property type="match status" value="1"/>
</dbReference>
<dbReference type="RefSeq" id="WP_099640781.1">
    <property type="nucleotide sequence ID" value="NZ_NKHF01000018.1"/>
</dbReference>
<dbReference type="InterPro" id="IPR002909">
    <property type="entry name" value="IPT_dom"/>
</dbReference>
<keyword evidence="2" id="KW-0732">Signal</keyword>
<comment type="caution">
    <text evidence="4">The sequence shown here is derived from an EMBL/GenBank/DDBJ whole genome shotgun (WGS) entry which is preliminary data.</text>
</comment>
<dbReference type="InterPro" id="IPR028974">
    <property type="entry name" value="TSP_type-3_rpt"/>
</dbReference>
<feature type="region of interest" description="Disordered" evidence="1">
    <location>
        <begin position="32"/>
        <end position="60"/>
    </location>
</feature>
<dbReference type="PROSITE" id="PS51257">
    <property type="entry name" value="PROKAR_LIPOPROTEIN"/>
    <property type="match status" value="1"/>
</dbReference>
<evidence type="ECO:0000313" key="4">
    <source>
        <dbReference type="EMBL" id="PCK33022.1"/>
    </source>
</evidence>
<dbReference type="GO" id="GO:0031410">
    <property type="term" value="C:cytoplasmic vesicle"/>
    <property type="evidence" value="ECO:0007669"/>
    <property type="project" value="TreeGrafter"/>
</dbReference>
<sequence>MFARYYNNCALSLRKIAIVLFAATFITACGSDDDDDSPPTSPPVENKAPTANAGTDATVNENTTATLTGTANDTDGEIASVIWKQVSGPDVTLTNANNATAEFVAPEVTADTKLTFSFEAKDDDDDSAQDTVVITVANVNKAPTANAGQDQTVFSGEEVTLSATATDPDDNIQSINWEQVSGPELTLANADQAQATFSAPTVLASDNLQLEFKATVSDSEALSASDNIVITVVQKNPDAVASAGIDRTGAVAQNFANPNSHELIFLDGSASSGSTFSWQVLTAPENSQYQLTSDSTPSTGFYADTAGEYQLQVSVDNGQGVTASDEVTITLIEDNDGDGIVDANDPDRDGDGFLNASDIFPDDKASHNDLNSDGIGNFYQTDVDNDGVIDVEDDFPLDAAKTLANLYSESTEPNGNNNNDGISVSENAGAVPIKVSGAIYSVSGPDLDYYQVTLDEGIYSAVLHADNPNMQASLTIISAAGAALPTTRTNFVSTSGTTGIGFSVPSAGNYYLIITDGNGNSGQDWTYRTDIFADTDMDGLSNALEQAIDSNELSADSDGDSIPDYVEFQFVKADWETNKDQDGDALPPWWDMDSDGDLIPDRVEFYTEDEKPALNAAQREQLNNADSDNAPNFVDISSDNTAFADDSEQAGENPIDPKDTDGDGVPDYIDLDNDNDGLKDNDESLTTYNVALMAPGAENLAIADSLLVTQVINTSKNIEDLCVAGDSLAVTMLNGPNNANQIQAVFNTLDGAELQTANAVTDNVAEFICPDNLEAGLVEFYLAADGKRSGATPLQIKTLQLPILSEVSFDKQSRQVTLVGENLAAELNIEFKGASSVVDNAFGDQNTLTLDLPNNATSGYVSVTSAQGTSNMLWLSLSRSITGQIISPNPNVDMTKLDVSLLPTEEVMANADGSFNTDAAITKPTTITALRLNDGATEDNPAYSMYLASIVFPSQLTTELSVDSTAIALVWNGLGVEQLAPSNAYQAIYDSLASLEDVEALSAVLATELSTDPQAISAQNNAIMNALEAAMITASGTIANILDNNNFTPQNVSLQGLFGDPATVTPSEAQDIKVYEYDDSGDVAVENDSQLYLSVKITASDGTVLQNHISGLSGMAGPQGYGLLFWASTTQYKDPSGRNAIVEVISPGIRGDFNPVRIPARDVWIKLYFRTVVERIAWPILEEVLPLPEDDFVKILWNNAPGLVDIMVTKAIDGDVKGSVKSLIDLLWQDIASVPPGPITTALAKKMGKDAAEKILAKIAAKIGAKFVPGVGQIALAAEVAGYVNKGANVAKAIVDIGGTDSAIHFNVKFPLSIEAAQPSKVLADGTDKTFEVTGTGFTKIQRNWWPFEHYLEPRVTVIDQDNLRATVKVESISTDGQSMRITVPGWFLDENTNGPLDIEIHHPVDTPDAKVVKEDAIAITGQLELSSISPDSGGTGITATIYGTGFDTVLANNEVTIGGEKALIFAASESSVSVIIPTSLDSGVYDVIARVKQDGVWSAPSNSLQYEVVKGDVSITVCDNGGAKDDAFALYVDGLYTGTMYANNSDYCDTYNPELKVGVHSALLLGIEAPDSIGTYSISFTGVTNLSGSPRSGTDLTPGVKKTYSFEVVASQQAQGLLNKVIKATSQDDLRNSREKESSDNVDKK</sequence>
<dbReference type="Gene3D" id="2.60.40.10">
    <property type="entry name" value="Immunoglobulins"/>
    <property type="match status" value="2"/>
</dbReference>
<evidence type="ECO:0000256" key="1">
    <source>
        <dbReference type="SAM" id="MobiDB-lite"/>
    </source>
</evidence>
<dbReference type="InterPro" id="IPR029865">
    <property type="entry name" value="KIAA0319-like"/>
</dbReference>
<evidence type="ECO:0000313" key="5">
    <source>
        <dbReference type="Proteomes" id="UP000228621"/>
    </source>
</evidence>
<dbReference type="GO" id="GO:0005509">
    <property type="term" value="F:calcium ion binding"/>
    <property type="evidence" value="ECO:0007669"/>
    <property type="project" value="InterPro"/>
</dbReference>
<dbReference type="Pfam" id="PF01833">
    <property type="entry name" value="TIG"/>
    <property type="match status" value="1"/>
</dbReference>